<dbReference type="Gene3D" id="3.20.20.140">
    <property type="entry name" value="Metal-dependent hydrolases"/>
    <property type="match status" value="1"/>
</dbReference>
<organism evidence="3 4">
    <name type="scientific">Vibrio agarivorans</name>
    <dbReference type="NCBI Taxonomy" id="153622"/>
    <lineage>
        <taxon>Bacteria</taxon>
        <taxon>Pseudomonadati</taxon>
        <taxon>Pseudomonadota</taxon>
        <taxon>Gammaproteobacteria</taxon>
        <taxon>Vibrionales</taxon>
        <taxon>Vibrionaceae</taxon>
        <taxon>Vibrio</taxon>
    </lineage>
</organism>
<dbReference type="CDD" id="cd01299">
    <property type="entry name" value="Met_dep_hydrolase_A"/>
    <property type="match status" value="1"/>
</dbReference>
<dbReference type="PANTHER" id="PTHR43135:SF3">
    <property type="entry name" value="ALPHA-D-RIBOSE 1-METHYLPHOSPHONATE 5-TRIPHOSPHATE DIPHOSPHATASE"/>
    <property type="match status" value="1"/>
</dbReference>
<evidence type="ECO:0000256" key="1">
    <source>
        <dbReference type="SAM" id="SignalP"/>
    </source>
</evidence>
<reference evidence="3" key="1">
    <citation type="submission" date="2024-05" db="EMBL/GenBank/DDBJ databases">
        <title>Genome Sequences of Four Agar- Degrading Marine Bacteria.</title>
        <authorList>
            <person name="Phillips E.K."/>
            <person name="Shaffer J.C."/>
            <person name="Henson M.W."/>
            <person name="Temperton B."/>
            <person name="Thrash C.J."/>
            <person name="Martin M.O."/>
        </authorList>
    </citation>
    <scope>NUCLEOTIDE SEQUENCE</scope>
    <source>
        <strain evidence="3">EKP203</strain>
    </source>
</reference>
<accession>A0ABT7Y499</accession>
<dbReference type="PANTHER" id="PTHR43135">
    <property type="entry name" value="ALPHA-D-RIBOSE 1-METHYLPHOSPHONATE 5-TRIPHOSPHATE DIPHOSPHATASE"/>
    <property type="match status" value="1"/>
</dbReference>
<protein>
    <submittedName>
        <fullName evidence="3">Amidohydrolase family protein</fullName>
    </submittedName>
</protein>
<evidence type="ECO:0000313" key="3">
    <source>
        <dbReference type="EMBL" id="MDN2482874.1"/>
    </source>
</evidence>
<evidence type="ECO:0000313" key="4">
    <source>
        <dbReference type="Proteomes" id="UP001169719"/>
    </source>
</evidence>
<proteinExistence type="predicted"/>
<dbReference type="Pfam" id="PF01979">
    <property type="entry name" value="Amidohydro_1"/>
    <property type="match status" value="1"/>
</dbReference>
<dbReference type="SUPFAM" id="SSF51556">
    <property type="entry name" value="Metallo-dependent hydrolases"/>
    <property type="match status" value="1"/>
</dbReference>
<name>A0ABT7Y499_9VIBR</name>
<feature type="chain" id="PRO_5045329629" evidence="1">
    <location>
        <begin position="29"/>
        <end position="446"/>
    </location>
</feature>
<dbReference type="InterPro" id="IPR051781">
    <property type="entry name" value="Metallo-dep_Hydrolase"/>
</dbReference>
<gene>
    <name evidence="3" type="ORF">QWJ08_16150</name>
</gene>
<dbReference type="Proteomes" id="UP001169719">
    <property type="component" value="Unassembled WGS sequence"/>
</dbReference>
<feature type="domain" description="Amidohydrolase-related" evidence="2">
    <location>
        <begin position="83"/>
        <end position="440"/>
    </location>
</feature>
<dbReference type="InterPro" id="IPR011059">
    <property type="entry name" value="Metal-dep_hydrolase_composite"/>
</dbReference>
<dbReference type="SUPFAM" id="SSF51338">
    <property type="entry name" value="Composite domain of metallo-dependent hydrolases"/>
    <property type="match status" value="1"/>
</dbReference>
<dbReference type="InterPro" id="IPR057744">
    <property type="entry name" value="OTAase-like"/>
</dbReference>
<dbReference type="InterPro" id="IPR032466">
    <property type="entry name" value="Metal_Hydrolase"/>
</dbReference>
<dbReference type="InterPro" id="IPR006680">
    <property type="entry name" value="Amidohydro-rel"/>
</dbReference>
<feature type="signal peptide" evidence="1">
    <location>
        <begin position="1"/>
        <end position="28"/>
    </location>
</feature>
<keyword evidence="4" id="KW-1185">Reference proteome</keyword>
<dbReference type="Gene3D" id="2.30.40.10">
    <property type="entry name" value="Urease, subunit C, domain 1"/>
    <property type="match status" value="1"/>
</dbReference>
<comment type="caution">
    <text evidence="3">The sequence shown here is derived from an EMBL/GenBank/DDBJ whole genome shotgun (WGS) entry which is preliminary data.</text>
</comment>
<keyword evidence="1" id="KW-0732">Signal</keyword>
<dbReference type="RefSeq" id="WP_289962928.1">
    <property type="nucleotide sequence ID" value="NZ_JAUEOZ010000002.1"/>
</dbReference>
<evidence type="ECO:0000259" key="2">
    <source>
        <dbReference type="Pfam" id="PF01979"/>
    </source>
</evidence>
<sequence>MKKTLKAQWLSKVTIAATATLFSAASLAESSYLIINAKVFDGQSEQLTEPQQVLVEGNKITKISPQIEQPKDSIVIDADGRTLSPGFIAAHEHLVGQMSFGELFAKDTRYKAYVATQTVEQYLMNGFTAVRDLAGNTFSLRDAIDSGYIKGPRIFPSGPMISQTSGHADHRWQSHTNALQGGSWDTMEREGDMLVVDGVPDMLKAVRENLRQGASQIKIAVGGGTGSFADPLDTVQFTPEEIQAATQAAADWNTYVTAHVYNTEGIRRAIDNGVKSIEHANLIDEDTLRYMKKHDVWLSPQVIVYTYIPKGYTQDQAAKHRQAYAGIDNLFKTAKKIGFDKIAFGTDIITDPKMIAEMNQEFVHRTEWFTPAEIMKQATYNSAQLLALSGPRSPYPEKMGVIEEGAYADLLLIDGNPLDDITILTNPKQNLSLIMKDGQIYKNTIN</sequence>
<dbReference type="EMBL" id="JAUEOZ010000002">
    <property type="protein sequence ID" value="MDN2482874.1"/>
    <property type="molecule type" value="Genomic_DNA"/>
</dbReference>